<dbReference type="EMBL" id="BAAAOG010000002">
    <property type="protein sequence ID" value="GAA1955649.1"/>
    <property type="molecule type" value="Genomic_DNA"/>
</dbReference>
<comment type="similarity">
    <text evidence="1">Belongs to the AHA1 family.</text>
</comment>
<keyword evidence="4" id="KW-1185">Reference proteome</keyword>
<dbReference type="Pfam" id="PF08327">
    <property type="entry name" value="AHSA1"/>
    <property type="match status" value="1"/>
</dbReference>
<evidence type="ECO:0000256" key="1">
    <source>
        <dbReference type="ARBA" id="ARBA00006817"/>
    </source>
</evidence>
<evidence type="ECO:0000313" key="4">
    <source>
        <dbReference type="Proteomes" id="UP001499933"/>
    </source>
</evidence>
<protein>
    <recommendedName>
        <fullName evidence="2">Activator of Hsp90 ATPase homologue 1/2-like C-terminal domain-containing protein</fullName>
    </recommendedName>
</protein>
<name>A0ABP5C2Q0_9MICO</name>
<organism evidence="3 4">
    <name type="scientific">Microbacterium deminutum</name>
    <dbReference type="NCBI Taxonomy" id="344164"/>
    <lineage>
        <taxon>Bacteria</taxon>
        <taxon>Bacillati</taxon>
        <taxon>Actinomycetota</taxon>
        <taxon>Actinomycetes</taxon>
        <taxon>Micrococcales</taxon>
        <taxon>Microbacteriaceae</taxon>
        <taxon>Microbacterium</taxon>
    </lineage>
</organism>
<dbReference type="RefSeq" id="WP_344093394.1">
    <property type="nucleotide sequence ID" value="NZ_BAAAOG010000002.1"/>
</dbReference>
<evidence type="ECO:0000313" key="3">
    <source>
        <dbReference type="EMBL" id="GAA1955649.1"/>
    </source>
</evidence>
<reference evidence="4" key="1">
    <citation type="journal article" date="2019" name="Int. J. Syst. Evol. Microbiol.">
        <title>The Global Catalogue of Microorganisms (GCM) 10K type strain sequencing project: providing services to taxonomists for standard genome sequencing and annotation.</title>
        <authorList>
            <consortium name="The Broad Institute Genomics Platform"/>
            <consortium name="The Broad Institute Genome Sequencing Center for Infectious Disease"/>
            <person name="Wu L."/>
            <person name="Ma J."/>
        </authorList>
    </citation>
    <scope>NUCLEOTIDE SEQUENCE [LARGE SCALE GENOMIC DNA]</scope>
    <source>
        <strain evidence="4">JCM 14901</strain>
    </source>
</reference>
<dbReference type="InterPro" id="IPR013538">
    <property type="entry name" value="ASHA1/2-like_C"/>
</dbReference>
<evidence type="ECO:0000259" key="2">
    <source>
        <dbReference type="Pfam" id="PF08327"/>
    </source>
</evidence>
<dbReference type="SUPFAM" id="SSF55961">
    <property type="entry name" value="Bet v1-like"/>
    <property type="match status" value="1"/>
</dbReference>
<dbReference type="InterPro" id="IPR023393">
    <property type="entry name" value="START-like_dom_sf"/>
</dbReference>
<sequence length="153" mass="16703">MVDLSRGFTVQRVFDASAEQIWRAWTDPDEVAHWWHPRGATTPRESVELDPRVGGAYRYTMVNDATGDDVTTGGVYRTVVPVERLAFTWGDPGADPDESPVVTISIVPAGDLTRLSLELRGADGMKGDGYLYDGWESALDSLAEHLGQTAVHG</sequence>
<proteinExistence type="inferred from homology"/>
<dbReference type="Proteomes" id="UP001499933">
    <property type="component" value="Unassembled WGS sequence"/>
</dbReference>
<feature type="domain" description="Activator of Hsp90 ATPase homologue 1/2-like C-terminal" evidence="2">
    <location>
        <begin position="15"/>
        <end position="146"/>
    </location>
</feature>
<accession>A0ABP5C2Q0</accession>
<dbReference type="CDD" id="cd07814">
    <property type="entry name" value="SRPBCC_CalC_Aha1-like"/>
    <property type="match status" value="1"/>
</dbReference>
<dbReference type="Gene3D" id="3.30.530.20">
    <property type="match status" value="1"/>
</dbReference>
<comment type="caution">
    <text evidence="3">The sequence shown here is derived from an EMBL/GenBank/DDBJ whole genome shotgun (WGS) entry which is preliminary data.</text>
</comment>
<gene>
    <name evidence="3" type="ORF">GCM10009776_17130</name>
</gene>